<feature type="compositionally biased region" description="Basic and acidic residues" evidence="1">
    <location>
        <begin position="36"/>
        <end position="56"/>
    </location>
</feature>
<evidence type="ECO:0000256" key="1">
    <source>
        <dbReference type="SAM" id="MobiDB-lite"/>
    </source>
</evidence>
<protein>
    <submittedName>
        <fullName evidence="2">Uncharacterized protein</fullName>
    </submittedName>
</protein>
<gene>
    <name evidence="2" type="ORF">CWI84_10430</name>
</gene>
<dbReference type="RefSeq" id="WP_126842531.1">
    <property type="nucleotide sequence ID" value="NZ_PIQH01000010.1"/>
</dbReference>
<feature type="compositionally biased region" description="Basic and acidic residues" evidence="1">
    <location>
        <begin position="88"/>
        <end position="99"/>
    </location>
</feature>
<feature type="compositionally biased region" description="Basic and acidic residues" evidence="1">
    <location>
        <begin position="13"/>
        <end position="22"/>
    </location>
</feature>
<reference evidence="2 3" key="1">
    <citation type="journal article" date="2011" name="Front. Microbiol.">
        <title>Genomic signatures of strain selection and enhancement in Bacillus atrophaeus var. globigii, a historical biowarfare simulant.</title>
        <authorList>
            <person name="Gibbons H.S."/>
            <person name="Broomall S.M."/>
            <person name="McNew L.A."/>
            <person name="Daligault H."/>
            <person name="Chapman C."/>
            <person name="Bruce D."/>
            <person name="Karavis M."/>
            <person name="Krepps M."/>
            <person name="McGregor P.A."/>
            <person name="Hong C."/>
            <person name="Park K.H."/>
            <person name="Akmal A."/>
            <person name="Feldman A."/>
            <person name="Lin J.S."/>
            <person name="Chang W.E."/>
            <person name="Higgs B.W."/>
            <person name="Demirev P."/>
            <person name="Lindquist J."/>
            <person name="Liem A."/>
            <person name="Fochler E."/>
            <person name="Read T.D."/>
            <person name="Tapia R."/>
            <person name="Johnson S."/>
            <person name="Bishop-Lilly K.A."/>
            <person name="Detter C."/>
            <person name="Han C."/>
            <person name="Sozhamannan S."/>
            <person name="Rosenzweig C.N."/>
            <person name="Skowronski E.W."/>
        </authorList>
    </citation>
    <scope>NUCLEOTIDE SEQUENCE [LARGE SCALE GENOMIC DNA]</scope>
    <source>
        <strain evidence="2 3">CC-PW-9</strain>
    </source>
</reference>
<dbReference type="Proteomes" id="UP000287996">
    <property type="component" value="Unassembled WGS sequence"/>
</dbReference>
<sequence length="99" mass="11472">MANFDAMIPLMPRDIRNPVDRDRELMRVNQVVREQRLDQVRDDERSTVQEDLEHNSKHQHPQQQQSDPQASPASAEEGIETEPDGAAEQDRGRHIDTYV</sequence>
<keyword evidence="3" id="KW-1185">Reference proteome</keyword>
<name>A0A432ZLC6_9GAMM</name>
<dbReference type="EMBL" id="PIQH01000010">
    <property type="protein sequence ID" value="RUO78749.1"/>
    <property type="molecule type" value="Genomic_DNA"/>
</dbReference>
<evidence type="ECO:0000313" key="2">
    <source>
        <dbReference type="EMBL" id="RUO78749.1"/>
    </source>
</evidence>
<feature type="compositionally biased region" description="Low complexity" evidence="1">
    <location>
        <begin position="61"/>
        <end position="75"/>
    </location>
</feature>
<proteinExistence type="predicted"/>
<feature type="region of interest" description="Disordered" evidence="1">
    <location>
        <begin position="36"/>
        <end position="99"/>
    </location>
</feature>
<accession>A0A432ZLC6</accession>
<evidence type="ECO:0000313" key="3">
    <source>
        <dbReference type="Proteomes" id="UP000287996"/>
    </source>
</evidence>
<organism evidence="2 3">
    <name type="scientific">Idiomarina tyrosinivorans</name>
    <dbReference type="NCBI Taxonomy" id="1445662"/>
    <lineage>
        <taxon>Bacteria</taxon>
        <taxon>Pseudomonadati</taxon>
        <taxon>Pseudomonadota</taxon>
        <taxon>Gammaproteobacteria</taxon>
        <taxon>Alteromonadales</taxon>
        <taxon>Idiomarinaceae</taxon>
        <taxon>Idiomarina</taxon>
    </lineage>
</organism>
<comment type="caution">
    <text evidence="2">The sequence shown here is derived from an EMBL/GenBank/DDBJ whole genome shotgun (WGS) entry which is preliminary data.</text>
</comment>
<dbReference type="AlphaFoldDB" id="A0A432ZLC6"/>
<dbReference type="OrthoDB" id="6241060at2"/>
<feature type="region of interest" description="Disordered" evidence="1">
    <location>
        <begin position="1"/>
        <end position="22"/>
    </location>
</feature>
<feature type="compositionally biased region" description="Acidic residues" evidence="1">
    <location>
        <begin position="77"/>
        <end position="87"/>
    </location>
</feature>